<dbReference type="GO" id="GO:0000166">
    <property type="term" value="F:nucleotide binding"/>
    <property type="evidence" value="ECO:0007669"/>
    <property type="project" value="InterPro"/>
</dbReference>
<evidence type="ECO:0000313" key="4">
    <source>
        <dbReference type="EMBL" id="HIV01950.1"/>
    </source>
</evidence>
<sequence>MKRVGVIGCGNISGIYFQNMTSMFDNLEVAACCDLDQSKAQEAAKTYGIPKVLTTEQILSDPEIDIIVNLTTPQQHYDICMTALQAGKHVYSEKPLSIRKEDGAQLVRTAREKGLYLGCAPDTFLGAGIQTCKKLIADGWIGKPVAGTAFMVCHGHESWHPAPEFYYKAGGGPMFDMGPYYLTALVNLIGPVKSVISEAATTFPTRTITSEPKRGTAIDVEVPTHITGVLTFANGALVTMIMSFDVWGAHLPNLEIYGTEGALSVPDPNCFGGCVQVKESFHDDWHDIPYTHMHSENSRGYGVSDMARAIEEGTPARASGAVAYHVLEVMHAFLQSASEGRRIAIASDPGEISPLAQG</sequence>
<dbReference type="GO" id="GO:0016491">
    <property type="term" value="F:oxidoreductase activity"/>
    <property type="evidence" value="ECO:0007669"/>
    <property type="project" value="UniProtKB-KW"/>
</dbReference>
<evidence type="ECO:0000256" key="1">
    <source>
        <dbReference type="ARBA" id="ARBA00023002"/>
    </source>
</evidence>
<evidence type="ECO:0000259" key="2">
    <source>
        <dbReference type="Pfam" id="PF01408"/>
    </source>
</evidence>
<proteinExistence type="predicted"/>
<dbReference type="InterPro" id="IPR000683">
    <property type="entry name" value="Gfo/Idh/MocA-like_OxRdtase_N"/>
</dbReference>
<evidence type="ECO:0000313" key="5">
    <source>
        <dbReference type="Proteomes" id="UP000886743"/>
    </source>
</evidence>
<feature type="domain" description="Gfo/Idh/MocA-like oxidoreductase N-terminal" evidence="2">
    <location>
        <begin position="3"/>
        <end position="117"/>
    </location>
</feature>
<dbReference type="SUPFAM" id="SSF55347">
    <property type="entry name" value="Glyceraldehyde-3-phosphate dehydrogenase-like, C-terminal domain"/>
    <property type="match status" value="1"/>
</dbReference>
<dbReference type="SUPFAM" id="SSF51735">
    <property type="entry name" value="NAD(P)-binding Rossmann-fold domains"/>
    <property type="match status" value="1"/>
</dbReference>
<feature type="domain" description="GFO/IDH/MocA-like oxidoreductase" evidence="3">
    <location>
        <begin position="129"/>
        <end position="263"/>
    </location>
</feature>
<accession>A0A9D1NF72</accession>
<dbReference type="Gene3D" id="3.40.50.720">
    <property type="entry name" value="NAD(P)-binding Rossmann-like Domain"/>
    <property type="match status" value="1"/>
</dbReference>
<dbReference type="Gene3D" id="3.30.360.10">
    <property type="entry name" value="Dihydrodipicolinate Reductase, domain 2"/>
    <property type="match status" value="1"/>
</dbReference>
<name>A0A9D1NF72_9FIRM</name>
<gene>
    <name evidence="4" type="ORF">IAC74_00140</name>
</gene>
<dbReference type="Pfam" id="PF22725">
    <property type="entry name" value="GFO_IDH_MocA_C3"/>
    <property type="match status" value="1"/>
</dbReference>
<evidence type="ECO:0000259" key="3">
    <source>
        <dbReference type="Pfam" id="PF22725"/>
    </source>
</evidence>
<dbReference type="Pfam" id="PF01408">
    <property type="entry name" value="GFO_IDH_MocA"/>
    <property type="match status" value="1"/>
</dbReference>
<dbReference type="Proteomes" id="UP000886743">
    <property type="component" value="Unassembled WGS sequence"/>
</dbReference>
<dbReference type="EMBL" id="DVOF01000003">
    <property type="protein sequence ID" value="HIV01950.1"/>
    <property type="molecule type" value="Genomic_DNA"/>
</dbReference>
<dbReference type="InterPro" id="IPR036291">
    <property type="entry name" value="NAD(P)-bd_dom_sf"/>
</dbReference>
<protein>
    <submittedName>
        <fullName evidence="4">Gfo/Idh/MocA family oxidoreductase</fullName>
    </submittedName>
</protein>
<organism evidence="4 5">
    <name type="scientific">Candidatus Aphodoplasma excrementigallinarum</name>
    <dbReference type="NCBI Taxonomy" id="2840673"/>
    <lineage>
        <taxon>Bacteria</taxon>
        <taxon>Bacillati</taxon>
        <taxon>Bacillota</taxon>
        <taxon>Clostridia</taxon>
        <taxon>Eubacteriales</taxon>
        <taxon>Candidatus Aphodoplasma</taxon>
    </lineage>
</organism>
<dbReference type="AlphaFoldDB" id="A0A9D1NF72"/>
<reference evidence="4" key="1">
    <citation type="submission" date="2020-10" db="EMBL/GenBank/DDBJ databases">
        <authorList>
            <person name="Gilroy R."/>
        </authorList>
    </citation>
    <scope>NUCLEOTIDE SEQUENCE</scope>
    <source>
        <strain evidence="4">4920</strain>
    </source>
</reference>
<dbReference type="InterPro" id="IPR050463">
    <property type="entry name" value="Gfo/Idh/MocA_oxidrdct_glycsds"/>
</dbReference>
<dbReference type="PANTHER" id="PTHR43818:SF11">
    <property type="entry name" value="BCDNA.GH03377"/>
    <property type="match status" value="1"/>
</dbReference>
<reference evidence="4" key="2">
    <citation type="journal article" date="2021" name="PeerJ">
        <title>Extensive microbial diversity within the chicken gut microbiome revealed by metagenomics and culture.</title>
        <authorList>
            <person name="Gilroy R."/>
            <person name="Ravi A."/>
            <person name="Getino M."/>
            <person name="Pursley I."/>
            <person name="Horton D.L."/>
            <person name="Alikhan N.F."/>
            <person name="Baker D."/>
            <person name="Gharbi K."/>
            <person name="Hall N."/>
            <person name="Watson M."/>
            <person name="Adriaenssens E.M."/>
            <person name="Foster-Nyarko E."/>
            <person name="Jarju S."/>
            <person name="Secka A."/>
            <person name="Antonio M."/>
            <person name="Oren A."/>
            <person name="Chaudhuri R.R."/>
            <person name="La Ragione R."/>
            <person name="Hildebrand F."/>
            <person name="Pallen M.J."/>
        </authorList>
    </citation>
    <scope>NUCLEOTIDE SEQUENCE</scope>
    <source>
        <strain evidence="4">4920</strain>
    </source>
</reference>
<dbReference type="PANTHER" id="PTHR43818">
    <property type="entry name" value="BCDNA.GH03377"/>
    <property type="match status" value="1"/>
</dbReference>
<dbReference type="InterPro" id="IPR055170">
    <property type="entry name" value="GFO_IDH_MocA-like_dom"/>
</dbReference>
<comment type="caution">
    <text evidence="4">The sequence shown here is derived from an EMBL/GenBank/DDBJ whole genome shotgun (WGS) entry which is preliminary data.</text>
</comment>
<keyword evidence="1" id="KW-0560">Oxidoreductase</keyword>